<proteinExistence type="predicted"/>
<dbReference type="Proteomes" id="UP000294508">
    <property type="component" value="Unassembled WGS sequence"/>
</dbReference>
<organism evidence="2 3">
    <name type="scientific">Kribbella steppae</name>
    <dbReference type="NCBI Taxonomy" id="2512223"/>
    <lineage>
        <taxon>Bacteria</taxon>
        <taxon>Bacillati</taxon>
        <taxon>Actinomycetota</taxon>
        <taxon>Actinomycetes</taxon>
        <taxon>Propionibacteriales</taxon>
        <taxon>Kribbellaceae</taxon>
        <taxon>Kribbella</taxon>
    </lineage>
</organism>
<comment type="caution">
    <text evidence="2">The sequence shown here is derived from an EMBL/GenBank/DDBJ whole genome shotgun (WGS) entry which is preliminary data.</text>
</comment>
<evidence type="ECO:0000256" key="1">
    <source>
        <dbReference type="SAM" id="MobiDB-lite"/>
    </source>
</evidence>
<reference evidence="2 3" key="1">
    <citation type="journal article" date="2015" name="Stand. Genomic Sci.">
        <title>Genomic Encyclopedia of Bacterial and Archaeal Type Strains, Phase III: the genomes of soil and plant-associated and newly described type strains.</title>
        <authorList>
            <person name="Whitman W.B."/>
            <person name="Woyke T."/>
            <person name="Klenk H.P."/>
            <person name="Zhou Y."/>
            <person name="Lilburn T.G."/>
            <person name="Beck B.J."/>
            <person name="De Vos P."/>
            <person name="Vandamme P."/>
            <person name="Eisen J.A."/>
            <person name="Garrity G."/>
            <person name="Hugenholtz P."/>
            <person name="Kyrpides N.C."/>
        </authorList>
    </citation>
    <scope>NUCLEOTIDE SEQUENCE [LARGE SCALE GENOMIC DNA]</scope>
    <source>
        <strain evidence="2 3">VKM Ac-2572</strain>
    </source>
</reference>
<dbReference type="EMBL" id="SLWN01000003">
    <property type="protein sequence ID" value="TCO33279.1"/>
    <property type="molecule type" value="Genomic_DNA"/>
</dbReference>
<evidence type="ECO:0008006" key="4">
    <source>
        <dbReference type="Google" id="ProtNLM"/>
    </source>
</evidence>
<dbReference type="AlphaFoldDB" id="A0A4R2HQM7"/>
<gene>
    <name evidence="2" type="ORF">EV652_103278</name>
</gene>
<accession>A0A4R2HQM7</accession>
<sequence length="325" mass="33946">MRTRATGLSVIVLQARCSAITWPTSLRTTLRTALGPAGLRTTGLRTTGLGTAGLGTTGLGTGLRSTGVRGACLRTAALCRPNVRSTTLPRTGTLLRCLALLRCRALLRSGALLGSALGRLRRAAIGRCRLPRTHWPRTGLARTGLVRTSLGGTSLAGTGLVRTGLWGAGLLRPGLPGRVLVGVFGLTVGPTVTEPVVRRPLVLGRVGVLELALGVCGLAPPRGRLAIPGRLLRRTGRLVAVSRFAPRGWIPVVRHRYSSRPSGCSRQRGASGAVRGADAAPGRASPRTDCSPPDILCVIRTHQASQRGQSPSATRCSVIETTMTL</sequence>
<keyword evidence="3" id="KW-1185">Reference proteome</keyword>
<evidence type="ECO:0000313" key="3">
    <source>
        <dbReference type="Proteomes" id="UP000294508"/>
    </source>
</evidence>
<feature type="region of interest" description="Disordered" evidence="1">
    <location>
        <begin position="260"/>
        <end position="288"/>
    </location>
</feature>
<name>A0A4R2HQM7_9ACTN</name>
<protein>
    <recommendedName>
        <fullName evidence="4">Pentapeptide repeat protein</fullName>
    </recommendedName>
</protein>
<evidence type="ECO:0000313" key="2">
    <source>
        <dbReference type="EMBL" id="TCO33279.1"/>
    </source>
</evidence>